<dbReference type="STRING" id="709986.Deima_1553"/>
<dbReference type="Proteomes" id="UP000008635">
    <property type="component" value="Chromosome"/>
</dbReference>
<keyword evidence="2" id="KW-0645">Protease</keyword>
<dbReference type="PRINTS" id="PR00127">
    <property type="entry name" value="CLPPROTEASEP"/>
</dbReference>
<organism evidence="7 8">
    <name type="scientific">Deinococcus maricopensis (strain DSM 21211 / LMG 22137 / NRRL B-23946 / LB-34)</name>
    <dbReference type="NCBI Taxonomy" id="709986"/>
    <lineage>
        <taxon>Bacteria</taxon>
        <taxon>Thermotogati</taxon>
        <taxon>Deinococcota</taxon>
        <taxon>Deinococci</taxon>
        <taxon>Deinococcales</taxon>
        <taxon>Deinococcaceae</taxon>
        <taxon>Deinococcus</taxon>
    </lineage>
</organism>
<dbReference type="Pfam" id="PF01343">
    <property type="entry name" value="Peptidase_S49"/>
    <property type="match status" value="2"/>
</dbReference>
<dbReference type="GO" id="GO:0004176">
    <property type="term" value="F:ATP-dependent peptidase activity"/>
    <property type="evidence" value="ECO:0007669"/>
    <property type="project" value="InterPro"/>
</dbReference>
<dbReference type="InterPro" id="IPR001907">
    <property type="entry name" value="ClpP"/>
</dbReference>
<evidence type="ECO:0000256" key="5">
    <source>
        <dbReference type="PIRSR" id="PIRSR001217-1"/>
    </source>
</evidence>
<dbReference type="GO" id="GO:0016020">
    <property type="term" value="C:membrane"/>
    <property type="evidence" value="ECO:0007669"/>
    <property type="project" value="InterPro"/>
</dbReference>
<evidence type="ECO:0000256" key="2">
    <source>
        <dbReference type="ARBA" id="ARBA00022670"/>
    </source>
</evidence>
<keyword evidence="8" id="KW-1185">Reference proteome</keyword>
<comment type="similarity">
    <text evidence="1">Belongs to the peptidase S49 family.</text>
</comment>
<sequence>MSVFKNLPFSRSDDAPADLPKGVTRPTWVVVDVAGEYKLRGSGHPVQQLLSREDTLAAFEAKLEKLGNAPWLHGVLLRFGELTCGLVRARALARAIARLNEHKRTVAFVPHLNATTLLAASGAREITSPESAEVMLQGFAMETTYLGAFLKKHGVAFENVRIREFKAALTRFSDEGMDAHNREQLSALLAGTEAAWVEELARARRVPEDTVRGWLTDPVTSADGARARGLIDRVAYEDELVTPAVRTFAQTAQYLTAKPQAPRRAKGDGRVAVVSVEGSIVTGRSRNNPLPIPLVGGAMAGSDTVVAALRRAKADKATRAIVLYVDSPGGSALASDLIWREVQTSEKPVVAVMGAVAASGGYYVVAGAQRILASPYTITGSIGVVTGKPVLEAFNARHGLNPERVARQEHALMYSSSRPFSEGELALVERSIEEVYARFTARVAAGRKLSVARVDELGRGRIWSGQDALTHGLIDELGDLRAGVERACELAGLPYGSAVWHVDAPRGGKLPEFAREAAGVTFTPVLAELFRERTLLLSPHVVRVQ</sequence>
<dbReference type="InterPro" id="IPR047272">
    <property type="entry name" value="S49_SppA_C"/>
</dbReference>
<proteinExistence type="inferred from homology"/>
<evidence type="ECO:0000313" key="7">
    <source>
        <dbReference type="EMBL" id="ADV67202.1"/>
    </source>
</evidence>
<dbReference type="EMBL" id="CP002454">
    <property type="protein sequence ID" value="ADV67202.1"/>
    <property type="molecule type" value="Genomic_DNA"/>
</dbReference>
<keyword evidence="3" id="KW-0378">Hydrolase</keyword>
<keyword evidence="4" id="KW-0720">Serine protease</keyword>
<dbReference type="PANTHER" id="PTHR33209:SF1">
    <property type="entry name" value="PEPTIDASE S49 DOMAIN-CONTAINING PROTEIN"/>
    <property type="match status" value="1"/>
</dbReference>
<accession>E8U813</accession>
<dbReference type="RefSeq" id="WP_013556707.1">
    <property type="nucleotide sequence ID" value="NC_014958.1"/>
</dbReference>
<feature type="domain" description="Peptidase S49" evidence="6">
    <location>
        <begin position="343"/>
        <end position="493"/>
    </location>
</feature>
<protein>
    <submittedName>
        <fullName evidence="7">Peptidase S49</fullName>
    </submittedName>
</protein>
<evidence type="ECO:0000256" key="1">
    <source>
        <dbReference type="ARBA" id="ARBA00008683"/>
    </source>
</evidence>
<dbReference type="InterPro" id="IPR002142">
    <property type="entry name" value="Peptidase_S49"/>
</dbReference>
<reference evidence="8" key="2">
    <citation type="submission" date="2011-01" db="EMBL/GenBank/DDBJ databases">
        <title>The complete genome of Deinococcus maricopensis DSM 21211.</title>
        <authorList>
            <consortium name="US DOE Joint Genome Institute (JGI-PGF)"/>
            <person name="Lucas S."/>
            <person name="Copeland A."/>
            <person name="Lapidus A."/>
            <person name="Goodwin L."/>
            <person name="Pitluck S."/>
            <person name="Kyrpides N."/>
            <person name="Mavromatis K."/>
            <person name="Pagani I."/>
            <person name="Ivanova N."/>
            <person name="Ovchinnikova G."/>
            <person name="Zeytun A."/>
            <person name="Detter J.C."/>
            <person name="Han C."/>
            <person name="Land M."/>
            <person name="Hauser L."/>
            <person name="Markowitz V."/>
            <person name="Cheng J.-F."/>
            <person name="Hugenholtz P."/>
            <person name="Woyke T."/>
            <person name="Wu D."/>
            <person name="Pukall R."/>
            <person name="Gehrich-Schroeter G."/>
            <person name="Brambilla E."/>
            <person name="Klenk H.-P."/>
            <person name="Eisen J.A."/>
        </authorList>
    </citation>
    <scope>NUCLEOTIDE SEQUENCE [LARGE SCALE GENOMIC DNA]</scope>
    <source>
        <strain evidence="8">DSM 21211 / LMG 22137 / NRRL B-23946 / LB-34</strain>
    </source>
</reference>
<name>E8U813_DEIML</name>
<gene>
    <name evidence="7" type="ordered locus">Deima_1553</name>
</gene>
<dbReference type="PANTHER" id="PTHR33209">
    <property type="entry name" value="PROTEASE 4"/>
    <property type="match status" value="1"/>
</dbReference>
<evidence type="ECO:0000259" key="6">
    <source>
        <dbReference type="Pfam" id="PF01343"/>
    </source>
</evidence>
<dbReference type="GO" id="GO:0006465">
    <property type="term" value="P:signal peptide processing"/>
    <property type="evidence" value="ECO:0007669"/>
    <property type="project" value="InterPro"/>
</dbReference>
<dbReference type="GO" id="GO:0004252">
    <property type="term" value="F:serine-type endopeptidase activity"/>
    <property type="evidence" value="ECO:0007669"/>
    <property type="project" value="InterPro"/>
</dbReference>
<dbReference type="PIRSF" id="PIRSF001217">
    <property type="entry name" value="Protease_4_SppA"/>
    <property type="match status" value="1"/>
</dbReference>
<dbReference type="OrthoDB" id="9764363at2"/>
<evidence type="ECO:0000313" key="8">
    <source>
        <dbReference type="Proteomes" id="UP000008635"/>
    </source>
</evidence>
<feature type="domain" description="Peptidase S49" evidence="6">
    <location>
        <begin position="99"/>
        <end position="243"/>
    </location>
</feature>
<dbReference type="InterPro" id="IPR029045">
    <property type="entry name" value="ClpP/crotonase-like_dom_sf"/>
</dbReference>
<dbReference type="eggNOG" id="COG0616">
    <property type="taxonomic scope" value="Bacteria"/>
</dbReference>
<evidence type="ECO:0000256" key="3">
    <source>
        <dbReference type="ARBA" id="ARBA00022801"/>
    </source>
</evidence>
<dbReference type="SUPFAM" id="SSF52096">
    <property type="entry name" value="ClpP/crotonase"/>
    <property type="match status" value="2"/>
</dbReference>
<dbReference type="AlphaFoldDB" id="E8U813"/>
<reference evidence="7 8" key="1">
    <citation type="journal article" date="2011" name="Stand. Genomic Sci.">
        <title>Complete genome sequence of Deinococcus maricopensis type strain (LB-34).</title>
        <authorList>
            <person name="Pukall R."/>
            <person name="Zeytun A."/>
            <person name="Lucas S."/>
            <person name="Lapidus A."/>
            <person name="Hammon N."/>
            <person name="Deshpande S."/>
            <person name="Nolan M."/>
            <person name="Cheng J.F."/>
            <person name="Pitluck S."/>
            <person name="Liolios K."/>
            <person name="Pagani I."/>
            <person name="Mikhailova N."/>
            <person name="Ivanova N."/>
            <person name="Mavromatis K."/>
            <person name="Pati A."/>
            <person name="Tapia R."/>
            <person name="Han C."/>
            <person name="Goodwin L."/>
            <person name="Chen A."/>
            <person name="Palaniappan K."/>
            <person name="Land M."/>
            <person name="Hauser L."/>
            <person name="Chang Y.J."/>
            <person name="Jeffries C.D."/>
            <person name="Brambilla E.M."/>
            <person name="Rohde M."/>
            <person name="Goker M."/>
            <person name="Detter J.C."/>
            <person name="Woyke T."/>
            <person name="Bristow J."/>
            <person name="Eisen J.A."/>
            <person name="Markowitz V."/>
            <person name="Hugenholtz P."/>
            <person name="Kyrpides N.C."/>
            <person name="Klenk H.P."/>
        </authorList>
    </citation>
    <scope>NUCLEOTIDE SEQUENCE [LARGE SCALE GENOMIC DNA]</scope>
    <source>
        <strain evidence="8">DSM 21211 / LMG 22137 / NRRL B-23946 / LB-34</strain>
    </source>
</reference>
<feature type="active site" description="Nucleophile" evidence="5">
    <location>
        <position position="359"/>
    </location>
</feature>
<dbReference type="InterPro" id="IPR004634">
    <property type="entry name" value="Pept_S49_pIV"/>
</dbReference>
<dbReference type="CDD" id="cd07023">
    <property type="entry name" value="S49_Sppa_N_C"/>
    <property type="match status" value="1"/>
</dbReference>
<feature type="active site" description="Proton donor/acceptor" evidence="5">
    <location>
        <position position="166"/>
    </location>
</feature>
<dbReference type="HOGENOM" id="CLU_008856_1_0_0"/>
<dbReference type="KEGG" id="dmr:Deima_1553"/>
<dbReference type="Gene3D" id="3.90.226.10">
    <property type="entry name" value="2-enoyl-CoA Hydratase, Chain A, domain 1"/>
    <property type="match status" value="3"/>
</dbReference>
<evidence type="ECO:0000256" key="4">
    <source>
        <dbReference type="ARBA" id="ARBA00022825"/>
    </source>
</evidence>